<accession>A0AA41Y472</accession>
<protein>
    <submittedName>
        <fullName evidence="1">Uncharacterized protein</fullName>
    </submittedName>
</protein>
<evidence type="ECO:0000313" key="2">
    <source>
        <dbReference type="Proteomes" id="UP001163821"/>
    </source>
</evidence>
<keyword evidence="2" id="KW-1185">Reference proteome</keyword>
<sequence length="128" mass="15112">MQIRQYSYETSALWRKSEELMAEISTMEPFPECPAHEQFLLLKDVALTLHQDIEQAYTLNDRQIILYHFSKAKSSCQIMEKILSRIEEIFSPQSVLISIRIIEEITLMLNHYIHLSLINITIEKKNKD</sequence>
<dbReference type="RefSeq" id="WP_282591758.1">
    <property type="nucleotide sequence ID" value="NZ_JAPAAF010000013.1"/>
</dbReference>
<dbReference type="AlphaFoldDB" id="A0AA41Y472"/>
<gene>
    <name evidence="1" type="ORF">N2K84_10475</name>
</gene>
<name>A0AA41Y472_9BACT</name>
<dbReference type="EMBL" id="JAPAAF010000013">
    <property type="protein sequence ID" value="MCW0483156.1"/>
    <property type="molecule type" value="Genomic_DNA"/>
</dbReference>
<evidence type="ECO:0000313" key="1">
    <source>
        <dbReference type="EMBL" id="MCW0483156.1"/>
    </source>
</evidence>
<dbReference type="Proteomes" id="UP001163821">
    <property type="component" value="Unassembled WGS sequence"/>
</dbReference>
<comment type="caution">
    <text evidence="1">The sequence shown here is derived from an EMBL/GenBank/DDBJ whole genome shotgun (WGS) entry which is preliminary data.</text>
</comment>
<proteinExistence type="predicted"/>
<reference evidence="1" key="1">
    <citation type="submission" date="2022-10" db="EMBL/GenBank/DDBJ databases">
        <title>Gaoshiqiia sediminis gen. nov., sp. nov., isolated from coastal sediment.</title>
        <authorList>
            <person name="Yu W.X."/>
            <person name="Mu D.S."/>
            <person name="Du J.Z."/>
            <person name="Liang Y.Q."/>
        </authorList>
    </citation>
    <scope>NUCLEOTIDE SEQUENCE</scope>
    <source>
        <strain evidence="1">A06</strain>
    </source>
</reference>
<organism evidence="1 2">
    <name type="scientific">Gaoshiqia sediminis</name>
    <dbReference type="NCBI Taxonomy" id="2986998"/>
    <lineage>
        <taxon>Bacteria</taxon>
        <taxon>Pseudomonadati</taxon>
        <taxon>Bacteroidota</taxon>
        <taxon>Bacteroidia</taxon>
        <taxon>Marinilabiliales</taxon>
        <taxon>Prolixibacteraceae</taxon>
        <taxon>Gaoshiqia</taxon>
    </lineage>
</organism>